<dbReference type="PANTHER" id="PTHR38123">
    <property type="entry name" value="CELL WALL SERINE-THREONINE-RICH GALACTOMANNOPROTEIN MP1 (AFU_ORTHOLOGUE AFUA_4G03240)"/>
    <property type="match status" value="1"/>
</dbReference>
<dbReference type="GO" id="GO:0005576">
    <property type="term" value="C:extracellular region"/>
    <property type="evidence" value="ECO:0007669"/>
    <property type="project" value="TreeGrafter"/>
</dbReference>
<gene>
    <name evidence="2" type="ORF">BO80DRAFT_421130</name>
</gene>
<evidence type="ECO:0000256" key="1">
    <source>
        <dbReference type="SAM" id="SignalP"/>
    </source>
</evidence>
<keyword evidence="1" id="KW-0732">Signal</keyword>
<dbReference type="Gene3D" id="1.20.1280.140">
    <property type="match status" value="1"/>
</dbReference>
<dbReference type="Pfam" id="PF12296">
    <property type="entry name" value="HsbA"/>
    <property type="match status" value="1"/>
</dbReference>
<keyword evidence="3" id="KW-1185">Reference proteome</keyword>
<evidence type="ECO:0000313" key="3">
    <source>
        <dbReference type="Proteomes" id="UP000249402"/>
    </source>
</evidence>
<reference evidence="2 3" key="1">
    <citation type="submission" date="2018-02" db="EMBL/GenBank/DDBJ databases">
        <title>The genomes of Aspergillus section Nigri reveals drivers in fungal speciation.</title>
        <authorList>
            <consortium name="DOE Joint Genome Institute"/>
            <person name="Vesth T.C."/>
            <person name="Nybo J."/>
            <person name="Theobald S."/>
            <person name="Brandl J."/>
            <person name="Frisvad J.C."/>
            <person name="Nielsen K.F."/>
            <person name="Lyhne E.K."/>
            <person name="Kogle M.E."/>
            <person name="Kuo A."/>
            <person name="Riley R."/>
            <person name="Clum A."/>
            <person name="Nolan M."/>
            <person name="Lipzen A."/>
            <person name="Salamov A."/>
            <person name="Henrissat B."/>
            <person name="Wiebenga A."/>
            <person name="De vries R.P."/>
            <person name="Grigoriev I.V."/>
            <person name="Mortensen U.H."/>
            <person name="Andersen M.R."/>
            <person name="Baker S.E."/>
        </authorList>
    </citation>
    <scope>NUCLEOTIDE SEQUENCE [LARGE SCALE GENOMIC DNA]</scope>
    <source>
        <strain evidence="2 3">CBS 121593</strain>
    </source>
</reference>
<dbReference type="AlphaFoldDB" id="A0A395HI54"/>
<feature type="signal peptide" evidence="1">
    <location>
        <begin position="1"/>
        <end position="20"/>
    </location>
</feature>
<organism evidence="2 3">
    <name type="scientific">Aspergillus ibericus CBS 121593</name>
    <dbReference type="NCBI Taxonomy" id="1448316"/>
    <lineage>
        <taxon>Eukaryota</taxon>
        <taxon>Fungi</taxon>
        <taxon>Dikarya</taxon>
        <taxon>Ascomycota</taxon>
        <taxon>Pezizomycotina</taxon>
        <taxon>Eurotiomycetes</taxon>
        <taxon>Eurotiomycetidae</taxon>
        <taxon>Eurotiales</taxon>
        <taxon>Aspergillaceae</taxon>
        <taxon>Aspergillus</taxon>
        <taxon>Aspergillus subgen. Circumdati</taxon>
    </lineage>
</organism>
<feature type="chain" id="PRO_5017183612" evidence="1">
    <location>
        <begin position="21"/>
        <end position="194"/>
    </location>
</feature>
<dbReference type="PANTHER" id="PTHR38123:SF4">
    <property type="entry name" value="CELL WALL GALACTOMANNOPROTEIN, PUTATIVE (AFU_ORTHOLOGUE AFUA_4G00870)-RELATED"/>
    <property type="match status" value="1"/>
</dbReference>
<protein>
    <submittedName>
        <fullName evidence="2">Antigenic cell wall galactomanno protein</fullName>
    </submittedName>
</protein>
<proteinExistence type="predicted"/>
<dbReference type="InterPro" id="IPR021054">
    <property type="entry name" value="Cell_wall_mannoprotein_1"/>
</dbReference>
<evidence type="ECO:0000313" key="2">
    <source>
        <dbReference type="EMBL" id="RAL05934.1"/>
    </source>
</evidence>
<accession>A0A395HI54</accession>
<dbReference type="Proteomes" id="UP000249402">
    <property type="component" value="Unassembled WGS sequence"/>
</dbReference>
<sequence>MMTLTSLLTLLTATTALVTATPSPISIPHPAIKLKRDATSVVSAVNTISSQLLTLNTTVTSYPGGIEGTLSALQIQAETIQLEFDLKTAIAVTRQSANFTDAESQSVAEAFVTLEPQIASTLDNIISKKADFDDGLLGIASLSFLVKFDLQELSALSSALGSAVQGKLSGVYAQLAPLVLDEISSAFKKAIAAY</sequence>
<dbReference type="VEuPathDB" id="FungiDB:BO80DRAFT_421130"/>
<dbReference type="EMBL" id="KZ824420">
    <property type="protein sequence ID" value="RAL05934.1"/>
    <property type="molecule type" value="Genomic_DNA"/>
</dbReference>
<dbReference type="STRING" id="1448316.A0A395HI54"/>
<dbReference type="GeneID" id="37223397"/>
<name>A0A395HI54_9EURO</name>
<dbReference type="OrthoDB" id="3485059at2759"/>
<dbReference type="RefSeq" id="XP_025580261.1">
    <property type="nucleotide sequence ID" value="XM_025718532.1"/>
</dbReference>